<comment type="cofactor">
    <cofactor evidence="2">
        <name>Mg(2+)</name>
        <dbReference type="ChEBI" id="CHEBI:18420"/>
    </cofactor>
</comment>
<comment type="cofactor">
    <cofactor evidence="1">
        <name>Mn(2+)</name>
        <dbReference type="ChEBI" id="CHEBI:29035"/>
    </cofactor>
</comment>
<feature type="domain" description="Nudix hydrolase" evidence="7">
    <location>
        <begin position="4"/>
        <end position="196"/>
    </location>
</feature>
<evidence type="ECO:0000313" key="8">
    <source>
        <dbReference type="EMBL" id="NEX79818.1"/>
    </source>
</evidence>
<evidence type="ECO:0000256" key="5">
    <source>
        <dbReference type="ARBA" id="ARBA00022842"/>
    </source>
</evidence>
<reference evidence="8" key="1">
    <citation type="submission" date="2020-02" db="EMBL/GenBank/DDBJ databases">
        <title>Bacillus sedimentmangrovi sp. nov., isolated from sediment of the mangrove ecosystem.</title>
        <authorList>
            <person name="Liu G."/>
        </authorList>
    </citation>
    <scope>NUCLEOTIDE SEQUENCE [LARGE SCALE GENOMIC DNA]</scope>
    <source>
        <strain evidence="8">SgZ-7</strain>
    </source>
</reference>
<dbReference type="EMBL" id="JAAIUV010000023">
    <property type="protein sequence ID" value="NEX79818.1"/>
    <property type="molecule type" value="Genomic_DNA"/>
</dbReference>
<organism evidence="8 9">
    <name type="scientific">Neobacillus thermocopriae</name>
    <dbReference type="NCBI Taxonomy" id="1215031"/>
    <lineage>
        <taxon>Bacteria</taxon>
        <taxon>Bacillati</taxon>
        <taxon>Bacillota</taxon>
        <taxon>Bacilli</taxon>
        <taxon>Bacillales</taxon>
        <taxon>Bacillaceae</taxon>
        <taxon>Neobacillus</taxon>
    </lineage>
</organism>
<gene>
    <name evidence="8" type="ORF">G4Z05_13220</name>
</gene>
<keyword evidence="6" id="KW-0464">Manganese</keyword>
<name>A0A6B3TTQ0_9BACI</name>
<dbReference type="InterPro" id="IPR015797">
    <property type="entry name" value="NUDIX_hydrolase-like_dom_sf"/>
</dbReference>
<evidence type="ECO:0000256" key="2">
    <source>
        <dbReference type="ARBA" id="ARBA00001946"/>
    </source>
</evidence>
<evidence type="ECO:0000256" key="3">
    <source>
        <dbReference type="ARBA" id="ARBA00022723"/>
    </source>
</evidence>
<accession>A0A6B3TTQ0</accession>
<dbReference type="AlphaFoldDB" id="A0A6B3TTQ0"/>
<comment type="caution">
    <text evidence="8">The sequence shown here is derived from an EMBL/GenBank/DDBJ whole genome shotgun (WGS) entry which is preliminary data.</text>
</comment>
<dbReference type="GO" id="GO:0016818">
    <property type="term" value="F:hydrolase activity, acting on acid anhydrides, in phosphorus-containing anhydrides"/>
    <property type="evidence" value="ECO:0007669"/>
    <property type="project" value="InterPro"/>
</dbReference>
<evidence type="ECO:0000256" key="1">
    <source>
        <dbReference type="ARBA" id="ARBA00001936"/>
    </source>
</evidence>
<keyword evidence="4 8" id="KW-0378">Hydrolase</keyword>
<dbReference type="SUPFAM" id="SSF55811">
    <property type="entry name" value="Nudix"/>
    <property type="match status" value="1"/>
</dbReference>
<protein>
    <submittedName>
        <fullName evidence="8">NUDIX hydrolase</fullName>
    </submittedName>
</protein>
<evidence type="ECO:0000256" key="6">
    <source>
        <dbReference type="ARBA" id="ARBA00023211"/>
    </source>
</evidence>
<dbReference type="InterPro" id="IPR039121">
    <property type="entry name" value="NUDT19"/>
</dbReference>
<keyword evidence="3" id="KW-0479">Metal-binding</keyword>
<dbReference type="Gene3D" id="3.90.79.10">
    <property type="entry name" value="Nucleoside Triphosphate Pyrophosphohydrolase"/>
    <property type="match status" value="1"/>
</dbReference>
<evidence type="ECO:0000313" key="9">
    <source>
        <dbReference type="Proteomes" id="UP000481621"/>
    </source>
</evidence>
<dbReference type="InterPro" id="IPR000086">
    <property type="entry name" value="NUDIX_hydrolase_dom"/>
</dbReference>
<dbReference type="PROSITE" id="PS51462">
    <property type="entry name" value="NUDIX"/>
    <property type="match status" value="1"/>
</dbReference>
<dbReference type="PANTHER" id="PTHR12318">
    <property type="entry name" value="TESTOSTERONE-REGULATED PROTEIN RP2"/>
    <property type="match status" value="1"/>
</dbReference>
<dbReference type="Proteomes" id="UP000481621">
    <property type="component" value="Unassembled WGS sequence"/>
</dbReference>
<sequence>MAVIPKPASTVVLMDDSSSIYLTRRPQSMKFMGGYYVFPGGGVEEEDVIHDTEFIIDENIEHSFERSHYIAAARELFEEAGVLLCKRKDGTTVVLSEDSIQEYRRRLLNGEISFLHILMKEEIYLHLESLTYIGHIITPSLYKIRFDTRFFLARLPKGQTPKPDTHEISDTIWLSPEEALSAYESDKILLAPPTIHVLKTMVNYLNGGPLKMTEFNVRDYKIIL</sequence>
<dbReference type="RefSeq" id="WP_163252314.1">
    <property type="nucleotide sequence ID" value="NZ_JAAIUV010000023.1"/>
</dbReference>
<keyword evidence="9" id="KW-1185">Reference proteome</keyword>
<evidence type="ECO:0000256" key="4">
    <source>
        <dbReference type="ARBA" id="ARBA00022801"/>
    </source>
</evidence>
<dbReference type="Pfam" id="PF00293">
    <property type="entry name" value="NUDIX"/>
    <property type="match status" value="1"/>
</dbReference>
<evidence type="ECO:0000259" key="7">
    <source>
        <dbReference type="PROSITE" id="PS51462"/>
    </source>
</evidence>
<dbReference type="PANTHER" id="PTHR12318:SF0">
    <property type="entry name" value="ACYL-COENZYME A DIPHOSPHATASE NUDT19"/>
    <property type="match status" value="1"/>
</dbReference>
<keyword evidence="5" id="KW-0460">Magnesium</keyword>
<dbReference type="CDD" id="cd18870">
    <property type="entry name" value="NUDIX_AcylCoAdiphos_Nudt19"/>
    <property type="match status" value="1"/>
</dbReference>
<dbReference type="GO" id="GO:0046872">
    <property type="term" value="F:metal ion binding"/>
    <property type="evidence" value="ECO:0007669"/>
    <property type="project" value="UniProtKB-KW"/>
</dbReference>
<proteinExistence type="predicted"/>